<dbReference type="EMBL" id="JACGWL010000002">
    <property type="protein sequence ID" value="KAK4409055.1"/>
    <property type="molecule type" value="Genomic_DNA"/>
</dbReference>
<dbReference type="FunFam" id="3.30.730.10:FF:000001">
    <property type="entry name" value="Ethylene-responsive transcription factor 2"/>
    <property type="match status" value="1"/>
</dbReference>
<dbReference type="PANTHER" id="PTHR31839">
    <property type="entry name" value="DEHYDRATION-RESPONSIVE ELEMENT-BINDING PROTEIN 1D"/>
    <property type="match status" value="1"/>
</dbReference>
<keyword evidence="3" id="KW-0805">Transcription regulation</keyword>
<reference evidence="11" key="2">
    <citation type="journal article" date="2024" name="Plant">
        <title>Genomic evolution and insights into agronomic trait innovations of Sesamum species.</title>
        <authorList>
            <person name="Miao H."/>
            <person name="Wang L."/>
            <person name="Qu L."/>
            <person name="Liu H."/>
            <person name="Sun Y."/>
            <person name="Le M."/>
            <person name="Wang Q."/>
            <person name="Wei S."/>
            <person name="Zheng Y."/>
            <person name="Lin W."/>
            <person name="Duan Y."/>
            <person name="Cao H."/>
            <person name="Xiong S."/>
            <person name="Wang X."/>
            <person name="Wei L."/>
            <person name="Li C."/>
            <person name="Ma Q."/>
            <person name="Ju M."/>
            <person name="Zhao R."/>
            <person name="Li G."/>
            <person name="Mu C."/>
            <person name="Tian Q."/>
            <person name="Mei H."/>
            <person name="Zhang T."/>
            <person name="Gao T."/>
            <person name="Zhang H."/>
        </authorList>
    </citation>
    <scope>NUCLEOTIDE SEQUENCE</scope>
    <source>
        <strain evidence="11">K16</strain>
    </source>
</reference>
<evidence type="ECO:0000313" key="11">
    <source>
        <dbReference type="EMBL" id="KAK4409055.1"/>
    </source>
</evidence>
<evidence type="ECO:0000256" key="7">
    <source>
        <dbReference type="ARBA" id="ARBA00023242"/>
    </source>
</evidence>
<dbReference type="InterPro" id="IPR045277">
    <property type="entry name" value="DRE1A-I"/>
</dbReference>
<dbReference type="InterPro" id="IPR016177">
    <property type="entry name" value="DNA-bd_dom_sf"/>
</dbReference>
<evidence type="ECO:0000256" key="4">
    <source>
        <dbReference type="ARBA" id="ARBA00023125"/>
    </source>
</evidence>
<dbReference type="GO" id="GO:0006952">
    <property type="term" value="P:defense response"/>
    <property type="evidence" value="ECO:0007669"/>
    <property type="project" value="UniProtKB-KW"/>
</dbReference>
<dbReference type="GO" id="GO:0003700">
    <property type="term" value="F:DNA-binding transcription factor activity"/>
    <property type="evidence" value="ECO:0007669"/>
    <property type="project" value="InterPro"/>
</dbReference>
<dbReference type="InterPro" id="IPR001471">
    <property type="entry name" value="AP2/ERF_dom"/>
</dbReference>
<reference evidence="11" key="1">
    <citation type="submission" date="2020-06" db="EMBL/GenBank/DDBJ databases">
        <authorList>
            <person name="Li T."/>
            <person name="Hu X."/>
            <person name="Zhang T."/>
            <person name="Song X."/>
            <person name="Zhang H."/>
            <person name="Dai N."/>
            <person name="Sheng W."/>
            <person name="Hou X."/>
            <person name="Wei L."/>
        </authorList>
    </citation>
    <scope>NUCLEOTIDE SEQUENCE</scope>
    <source>
        <strain evidence="11">K16</strain>
        <tissue evidence="11">Leaf</tissue>
    </source>
</reference>
<organism evidence="11 12">
    <name type="scientific">Sesamum angolense</name>
    <dbReference type="NCBI Taxonomy" id="2727404"/>
    <lineage>
        <taxon>Eukaryota</taxon>
        <taxon>Viridiplantae</taxon>
        <taxon>Streptophyta</taxon>
        <taxon>Embryophyta</taxon>
        <taxon>Tracheophyta</taxon>
        <taxon>Spermatophyta</taxon>
        <taxon>Magnoliopsida</taxon>
        <taxon>eudicotyledons</taxon>
        <taxon>Gunneridae</taxon>
        <taxon>Pentapetalae</taxon>
        <taxon>asterids</taxon>
        <taxon>lamiids</taxon>
        <taxon>Lamiales</taxon>
        <taxon>Pedaliaceae</taxon>
        <taxon>Sesamum</taxon>
    </lineage>
</organism>
<evidence type="ECO:0000256" key="9">
    <source>
        <dbReference type="SAM" id="MobiDB-lite"/>
    </source>
</evidence>
<dbReference type="AlphaFoldDB" id="A0AAE2C580"/>
<dbReference type="PROSITE" id="PS51032">
    <property type="entry name" value="AP2_ERF"/>
    <property type="match status" value="1"/>
</dbReference>
<dbReference type="Proteomes" id="UP001289374">
    <property type="component" value="Unassembled WGS sequence"/>
</dbReference>
<dbReference type="Pfam" id="PF00847">
    <property type="entry name" value="AP2"/>
    <property type="match status" value="1"/>
</dbReference>
<accession>A0AAE2C580</accession>
<dbReference type="SUPFAM" id="SSF54171">
    <property type="entry name" value="DNA-binding domain"/>
    <property type="match status" value="1"/>
</dbReference>
<evidence type="ECO:0000259" key="10">
    <source>
        <dbReference type="PROSITE" id="PS51032"/>
    </source>
</evidence>
<evidence type="ECO:0000256" key="3">
    <source>
        <dbReference type="ARBA" id="ARBA00023015"/>
    </source>
</evidence>
<keyword evidence="7" id="KW-0539">Nucleus</keyword>
<keyword evidence="12" id="KW-1185">Reference proteome</keyword>
<keyword evidence="5" id="KW-0010">Activator</keyword>
<evidence type="ECO:0000256" key="5">
    <source>
        <dbReference type="ARBA" id="ARBA00023159"/>
    </source>
</evidence>
<proteinExistence type="inferred from homology"/>
<feature type="domain" description="AP2/ERF" evidence="10">
    <location>
        <begin position="49"/>
        <end position="106"/>
    </location>
</feature>
<dbReference type="InterPro" id="IPR036955">
    <property type="entry name" value="AP2/ERF_dom_sf"/>
</dbReference>
<feature type="region of interest" description="Disordered" evidence="9">
    <location>
        <begin position="1"/>
        <end position="38"/>
    </location>
</feature>
<gene>
    <name evidence="11" type="ORF">Sango_0486500</name>
</gene>
<keyword evidence="6" id="KW-0804">Transcription</keyword>
<dbReference type="SMART" id="SM00380">
    <property type="entry name" value="AP2"/>
    <property type="match status" value="1"/>
</dbReference>
<keyword evidence="4" id="KW-0238">DNA-binding</keyword>
<dbReference type="GO" id="GO:0003677">
    <property type="term" value="F:DNA binding"/>
    <property type="evidence" value="ECO:0007669"/>
    <property type="project" value="UniProtKB-KW"/>
</dbReference>
<comment type="similarity">
    <text evidence="8">Belongs to the AP2/ERF transcription factor family. ERF subfamily.</text>
</comment>
<sequence>MDSGDGVVESSTSSSSQQPENVLSPITPPPFKHKKKAGRKIFKETRHPVYRGVRRRSAGKWVCEVREPNKKSRIWLGTFPDPETAAIAHDVAALALRGENAPLNFPDSARLFPRAPSSSHQDIQRAALEAAMSSGGKPLLGTHRQAFDQTRAVSAEHGTERASEGNDSGGVGFVDEEAMFNLPVLLDSLAEGLLLTPLAMSEGFSWSHDEADDDVELNLWA</sequence>
<dbReference type="PANTHER" id="PTHR31839:SF42">
    <property type="entry name" value="DEHYDRATION-RESPONSIVE ELEMENT-BINDING PROTEIN 1F"/>
    <property type="match status" value="1"/>
</dbReference>
<evidence type="ECO:0000256" key="8">
    <source>
        <dbReference type="ARBA" id="ARBA00024343"/>
    </source>
</evidence>
<evidence type="ECO:0000256" key="2">
    <source>
        <dbReference type="ARBA" id="ARBA00022821"/>
    </source>
</evidence>
<dbReference type="GO" id="GO:0005634">
    <property type="term" value="C:nucleus"/>
    <property type="evidence" value="ECO:0007669"/>
    <property type="project" value="UniProtKB-SubCell"/>
</dbReference>
<dbReference type="PRINTS" id="PR00367">
    <property type="entry name" value="ETHRSPELEMNT"/>
</dbReference>
<dbReference type="Gene3D" id="3.30.730.10">
    <property type="entry name" value="AP2/ERF domain"/>
    <property type="match status" value="1"/>
</dbReference>
<protein>
    <submittedName>
        <fullName evidence="11">Dehydration-responsive element-binding protein 1D</fullName>
    </submittedName>
</protein>
<name>A0AAE2C580_9LAMI</name>
<keyword evidence="2" id="KW-0611">Plant defense</keyword>
<comment type="subcellular location">
    <subcellularLocation>
        <location evidence="1">Nucleus</location>
    </subcellularLocation>
</comment>
<evidence type="ECO:0000256" key="6">
    <source>
        <dbReference type="ARBA" id="ARBA00023163"/>
    </source>
</evidence>
<evidence type="ECO:0000256" key="1">
    <source>
        <dbReference type="ARBA" id="ARBA00004123"/>
    </source>
</evidence>
<dbReference type="CDD" id="cd00018">
    <property type="entry name" value="AP2"/>
    <property type="match status" value="1"/>
</dbReference>
<evidence type="ECO:0000313" key="12">
    <source>
        <dbReference type="Proteomes" id="UP001289374"/>
    </source>
</evidence>
<comment type="caution">
    <text evidence="11">The sequence shown here is derived from an EMBL/GenBank/DDBJ whole genome shotgun (WGS) entry which is preliminary data.</text>
</comment>